<feature type="compositionally biased region" description="Acidic residues" evidence="1">
    <location>
        <begin position="447"/>
        <end position="458"/>
    </location>
</feature>
<keyword evidence="5" id="KW-1185">Reference proteome</keyword>
<dbReference type="Pfam" id="PF26113">
    <property type="entry name" value="GH16_XgeA"/>
    <property type="match status" value="1"/>
</dbReference>
<evidence type="ECO:0000313" key="4">
    <source>
        <dbReference type="EMBL" id="KXX81783.1"/>
    </source>
</evidence>
<feature type="region of interest" description="Disordered" evidence="1">
    <location>
        <begin position="323"/>
        <end position="408"/>
    </location>
</feature>
<feature type="compositionally biased region" description="Low complexity" evidence="1">
    <location>
        <begin position="495"/>
        <end position="525"/>
    </location>
</feature>
<dbReference type="Proteomes" id="UP000078237">
    <property type="component" value="Unassembled WGS sequence"/>
</dbReference>
<protein>
    <recommendedName>
        <fullName evidence="3">GH16 domain-containing protein</fullName>
    </recommendedName>
</protein>
<dbReference type="EMBL" id="LCTW02000027">
    <property type="protein sequence ID" value="KXX81783.1"/>
    <property type="molecule type" value="Genomic_DNA"/>
</dbReference>
<name>A0A175WDP7_9PEZI</name>
<dbReference type="VEuPathDB" id="FungiDB:MMYC01_202994"/>
<dbReference type="InterPro" id="IPR000757">
    <property type="entry name" value="Beta-glucanase-like"/>
</dbReference>
<dbReference type="GO" id="GO:0004553">
    <property type="term" value="F:hydrolase activity, hydrolyzing O-glycosyl compounds"/>
    <property type="evidence" value="ECO:0007669"/>
    <property type="project" value="InterPro"/>
</dbReference>
<gene>
    <name evidence="4" type="ORF">MMYC01_202994</name>
</gene>
<proteinExistence type="predicted"/>
<dbReference type="STRING" id="100816.A0A175WDP7"/>
<dbReference type="OrthoDB" id="192832at2759"/>
<dbReference type="SUPFAM" id="SSF49899">
    <property type="entry name" value="Concanavalin A-like lectins/glucanases"/>
    <property type="match status" value="1"/>
</dbReference>
<dbReference type="AlphaFoldDB" id="A0A175WDP7"/>
<feature type="signal peptide" evidence="2">
    <location>
        <begin position="1"/>
        <end position="21"/>
    </location>
</feature>
<accession>A0A175WDP7</accession>
<feature type="domain" description="GH16" evidence="3">
    <location>
        <begin position="26"/>
        <end position="284"/>
    </location>
</feature>
<dbReference type="InterPro" id="IPR050546">
    <property type="entry name" value="Glycosyl_Hydrlase_16"/>
</dbReference>
<feature type="compositionally biased region" description="Low complexity" evidence="1">
    <location>
        <begin position="434"/>
        <end position="446"/>
    </location>
</feature>
<dbReference type="CDD" id="cd02181">
    <property type="entry name" value="GH16_fungal_Lam16A_glucanase"/>
    <property type="match status" value="1"/>
</dbReference>
<dbReference type="PANTHER" id="PTHR10963:SF24">
    <property type="entry name" value="GLYCOSIDASE C21B10.07-RELATED"/>
    <property type="match status" value="1"/>
</dbReference>
<organism evidence="4 5">
    <name type="scientific">Madurella mycetomatis</name>
    <dbReference type="NCBI Taxonomy" id="100816"/>
    <lineage>
        <taxon>Eukaryota</taxon>
        <taxon>Fungi</taxon>
        <taxon>Dikarya</taxon>
        <taxon>Ascomycota</taxon>
        <taxon>Pezizomycotina</taxon>
        <taxon>Sordariomycetes</taxon>
        <taxon>Sordariomycetidae</taxon>
        <taxon>Sordariales</taxon>
        <taxon>Sordariales incertae sedis</taxon>
        <taxon>Madurella</taxon>
    </lineage>
</organism>
<feature type="compositionally biased region" description="Acidic residues" evidence="1">
    <location>
        <begin position="481"/>
        <end position="494"/>
    </location>
</feature>
<dbReference type="PANTHER" id="PTHR10963">
    <property type="entry name" value="GLYCOSYL HYDROLASE-RELATED"/>
    <property type="match status" value="1"/>
</dbReference>
<sequence length="755" mass="78954">MAPSLVCLGTAALVYASGVVAQQKSYQLKESYTPSNFFDKFSFFSDRDPNRGFVQYRNRADAERLHLIETGQSEVKISVDAKGHDQDGRSSVRLESKNTYNSGLFIADFSHFPRAACGAWPAFWMVGPDWPEDGEVDIYEGWNLNEKNKIVLHTDRPLVAGICTIDQGMFTSEVQTSNCWNEAPGQPGNAGCAVDESNGLFGNPNGGVFAMEWQEDRIRVWSWAQGNVPLDVAKGTPEPDSWGTPSFAAFSNTCNIKKGFRDMRMILNINFCGDAAGNKALWGGCAAKTGHDECYTYVQWTPEAYEETFWKVRGINVYELETVQPSSTSTTVSSTSTSTSTTSTSTSTSAVATTTSSSTSASTTTTSTSTLTSATSTFTSASTSATATPPEETTTSATITLPEETTASTMVTLPAEETTTSPTVTLPDDITTATTAAETSTSTASETDTESECSDDDFTTTTAFTSNLPETTGSATTTTEAETETESECYEDETTTLATATSSVSDVASSATEPTATASVPETTSAQEYTTSTIYTTTTLTVSSCAPSVTDCPGRVVTSVIAIGTTVCPVTSTPTAAPTSSINTDEGQWTTSTIYSTSLYTVTSCPPSVTTNCPGHITMTVVPIGTTVCPVTGGEPATTIKTFITLPATTSAEAHKPTASSSPDGGDDDDVDVPEATSSPVPLPSSSAKPPYDGGNHNGTKPELTKGTAVVPPFQVVTTSPSSSGKPPVVVSGGAKVVGSGVMAILGAAVAAFMF</sequence>
<dbReference type="GO" id="GO:0009251">
    <property type="term" value="P:glucan catabolic process"/>
    <property type="evidence" value="ECO:0007669"/>
    <property type="project" value="TreeGrafter"/>
</dbReference>
<reference evidence="4 5" key="1">
    <citation type="journal article" date="2016" name="Genome Announc.">
        <title>Genome Sequence of Madurella mycetomatis mm55, Isolated from a Human Mycetoma Case in Sudan.</title>
        <authorList>
            <person name="Smit S."/>
            <person name="Derks M.F."/>
            <person name="Bervoets S."/>
            <person name="Fahal A."/>
            <person name="van Leeuwen W."/>
            <person name="van Belkum A."/>
            <person name="van de Sande W.W."/>
        </authorList>
    </citation>
    <scope>NUCLEOTIDE SEQUENCE [LARGE SCALE GENOMIC DNA]</scope>
    <source>
        <strain evidence="5">mm55</strain>
    </source>
</reference>
<dbReference type="PROSITE" id="PS51762">
    <property type="entry name" value="GH16_2"/>
    <property type="match status" value="1"/>
</dbReference>
<evidence type="ECO:0000256" key="1">
    <source>
        <dbReference type="SAM" id="MobiDB-lite"/>
    </source>
</evidence>
<evidence type="ECO:0000256" key="2">
    <source>
        <dbReference type="SAM" id="SignalP"/>
    </source>
</evidence>
<feature type="compositionally biased region" description="Low complexity" evidence="1">
    <location>
        <begin position="325"/>
        <end position="406"/>
    </location>
</feature>
<feature type="chain" id="PRO_5008043922" description="GH16 domain-containing protein" evidence="2">
    <location>
        <begin position="22"/>
        <end position="755"/>
    </location>
</feature>
<feature type="region of interest" description="Disordered" evidence="1">
    <location>
        <begin position="650"/>
        <end position="706"/>
    </location>
</feature>
<keyword evidence="2" id="KW-0732">Signal</keyword>
<feature type="compositionally biased region" description="Polar residues" evidence="1">
    <location>
        <begin position="676"/>
        <end position="688"/>
    </location>
</feature>
<dbReference type="InterPro" id="IPR013320">
    <property type="entry name" value="ConA-like_dom_sf"/>
</dbReference>
<evidence type="ECO:0000259" key="3">
    <source>
        <dbReference type="PROSITE" id="PS51762"/>
    </source>
</evidence>
<feature type="region of interest" description="Disordered" evidence="1">
    <location>
        <begin position="434"/>
        <end position="525"/>
    </location>
</feature>
<feature type="compositionally biased region" description="Low complexity" evidence="1">
    <location>
        <begin position="459"/>
        <end position="480"/>
    </location>
</feature>
<comment type="caution">
    <text evidence="4">The sequence shown here is derived from an EMBL/GenBank/DDBJ whole genome shotgun (WGS) entry which is preliminary data.</text>
</comment>
<evidence type="ECO:0000313" key="5">
    <source>
        <dbReference type="Proteomes" id="UP000078237"/>
    </source>
</evidence>
<dbReference type="Gene3D" id="2.60.120.200">
    <property type="match status" value="1"/>
</dbReference>